<proteinExistence type="predicted"/>
<protein>
    <submittedName>
        <fullName evidence="5">MarR family transcriptional regulator</fullName>
    </submittedName>
</protein>
<accession>A0A5J6V243</accession>
<gene>
    <name evidence="5" type="ORF">FY030_02440</name>
</gene>
<dbReference type="Pfam" id="PF12802">
    <property type="entry name" value="MarR_2"/>
    <property type="match status" value="1"/>
</dbReference>
<evidence type="ECO:0000256" key="1">
    <source>
        <dbReference type="ARBA" id="ARBA00023015"/>
    </source>
</evidence>
<dbReference type="InterPro" id="IPR000835">
    <property type="entry name" value="HTH_MarR-typ"/>
</dbReference>
<dbReference type="AlphaFoldDB" id="A0A5J6V243"/>
<dbReference type="PRINTS" id="PR00598">
    <property type="entry name" value="HTHMARR"/>
</dbReference>
<keyword evidence="6" id="KW-1185">Reference proteome</keyword>
<dbReference type="PANTHER" id="PTHR42756">
    <property type="entry name" value="TRANSCRIPTIONAL REGULATOR, MARR"/>
    <property type="match status" value="1"/>
</dbReference>
<dbReference type="KEGG" id="serw:FY030_02440"/>
<reference evidence="5 6" key="1">
    <citation type="submission" date="2019-09" db="EMBL/GenBank/DDBJ databases">
        <title>Serinicoccus pratensis sp. nov., isolated from meadow soil.</title>
        <authorList>
            <person name="Zhang W."/>
        </authorList>
    </citation>
    <scope>NUCLEOTIDE SEQUENCE [LARGE SCALE GENOMIC DNA]</scope>
    <source>
        <strain evidence="5 6">W204</strain>
    </source>
</reference>
<dbReference type="SMART" id="SM00347">
    <property type="entry name" value="HTH_MARR"/>
    <property type="match status" value="1"/>
</dbReference>
<dbReference type="GO" id="GO:0003700">
    <property type="term" value="F:DNA-binding transcription factor activity"/>
    <property type="evidence" value="ECO:0007669"/>
    <property type="project" value="InterPro"/>
</dbReference>
<dbReference type="PROSITE" id="PS50995">
    <property type="entry name" value="HTH_MARR_2"/>
    <property type="match status" value="1"/>
</dbReference>
<dbReference type="RefSeq" id="WP_158060129.1">
    <property type="nucleotide sequence ID" value="NZ_CP044427.1"/>
</dbReference>
<dbReference type="InterPro" id="IPR036388">
    <property type="entry name" value="WH-like_DNA-bd_sf"/>
</dbReference>
<dbReference type="SUPFAM" id="SSF46785">
    <property type="entry name" value="Winged helix' DNA-binding domain"/>
    <property type="match status" value="1"/>
</dbReference>
<dbReference type="PANTHER" id="PTHR42756:SF1">
    <property type="entry name" value="TRANSCRIPTIONAL REPRESSOR OF EMRAB OPERON"/>
    <property type="match status" value="1"/>
</dbReference>
<dbReference type="InterPro" id="IPR036390">
    <property type="entry name" value="WH_DNA-bd_sf"/>
</dbReference>
<evidence type="ECO:0000313" key="6">
    <source>
        <dbReference type="Proteomes" id="UP000326546"/>
    </source>
</evidence>
<organism evidence="5 6">
    <name type="scientific">Ornithinimicrobium pratense</name>
    <dbReference type="NCBI Taxonomy" id="2593973"/>
    <lineage>
        <taxon>Bacteria</taxon>
        <taxon>Bacillati</taxon>
        <taxon>Actinomycetota</taxon>
        <taxon>Actinomycetes</taxon>
        <taxon>Micrococcales</taxon>
        <taxon>Ornithinimicrobiaceae</taxon>
        <taxon>Ornithinimicrobium</taxon>
    </lineage>
</organism>
<keyword evidence="1" id="KW-0805">Transcription regulation</keyword>
<dbReference type="Proteomes" id="UP000326546">
    <property type="component" value="Chromosome"/>
</dbReference>
<name>A0A5J6V243_9MICO</name>
<keyword evidence="3" id="KW-0804">Transcription</keyword>
<sequence>MGHQGDEVDEVVAAWRRERPNLDVTPLEVLSRVSRLARHLDLARRQAFAERGLETWEFDVLSALRRAGEPYRLTPTALVRQTLVTSGTMTNRIARLVERGLVDRSSSPTDARSVQVRLTEAGRDVVDAAMAELIAGEREILASLDPQEQARLAGLLKTLLEPFDEA</sequence>
<evidence type="ECO:0000259" key="4">
    <source>
        <dbReference type="PROSITE" id="PS50995"/>
    </source>
</evidence>
<dbReference type="Gene3D" id="1.10.10.10">
    <property type="entry name" value="Winged helix-like DNA-binding domain superfamily/Winged helix DNA-binding domain"/>
    <property type="match status" value="1"/>
</dbReference>
<dbReference type="GO" id="GO:0003677">
    <property type="term" value="F:DNA binding"/>
    <property type="evidence" value="ECO:0007669"/>
    <property type="project" value="UniProtKB-KW"/>
</dbReference>
<evidence type="ECO:0000256" key="2">
    <source>
        <dbReference type="ARBA" id="ARBA00023125"/>
    </source>
</evidence>
<feature type="domain" description="HTH marR-type" evidence="4">
    <location>
        <begin position="26"/>
        <end position="161"/>
    </location>
</feature>
<evidence type="ECO:0000256" key="3">
    <source>
        <dbReference type="ARBA" id="ARBA00023163"/>
    </source>
</evidence>
<dbReference type="EMBL" id="CP044427">
    <property type="protein sequence ID" value="QFG67737.1"/>
    <property type="molecule type" value="Genomic_DNA"/>
</dbReference>
<keyword evidence="2" id="KW-0238">DNA-binding</keyword>
<dbReference type="OrthoDB" id="3237509at2"/>
<evidence type="ECO:0000313" key="5">
    <source>
        <dbReference type="EMBL" id="QFG67737.1"/>
    </source>
</evidence>